<dbReference type="AlphaFoldDB" id="A0A2S6N2Z4"/>
<feature type="compositionally biased region" description="Basic and acidic residues" evidence="1">
    <location>
        <begin position="59"/>
        <end position="74"/>
    </location>
</feature>
<keyword evidence="3" id="KW-1185">Reference proteome</keyword>
<sequence>MLQMLAAIFVFLKDLLDALKARQAEAARAQDRQAGADALASDIDAKTVETADAQLANDRGTRSVDDIADRLQHDADDEDHGGGAGAAQGPLRPADPVDGGAKA</sequence>
<dbReference type="Proteomes" id="UP000239089">
    <property type="component" value="Unassembled WGS sequence"/>
</dbReference>
<gene>
    <name evidence="2" type="ORF">CCR94_16380</name>
</gene>
<accession>A0A2S6N2Z4</accession>
<evidence type="ECO:0000256" key="1">
    <source>
        <dbReference type="SAM" id="MobiDB-lite"/>
    </source>
</evidence>
<reference evidence="2 3" key="1">
    <citation type="journal article" date="2018" name="Arch. Microbiol.">
        <title>New insights into the metabolic potential of the phototrophic purple bacterium Rhodopila globiformis DSM 161(T) from its draft genome sequence and evidence for a vanadium-dependent nitrogenase.</title>
        <authorList>
            <person name="Imhoff J.F."/>
            <person name="Rahn T."/>
            <person name="Kunzel S."/>
            <person name="Neulinger S.C."/>
        </authorList>
    </citation>
    <scope>NUCLEOTIDE SEQUENCE [LARGE SCALE GENOMIC DNA]</scope>
    <source>
        <strain evidence="2 3">DSM 16996</strain>
    </source>
</reference>
<comment type="caution">
    <text evidence="2">The sequence shown here is derived from an EMBL/GenBank/DDBJ whole genome shotgun (WGS) entry which is preliminary data.</text>
</comment>
<proteinExistence type="predicted"/>
<feature type="region of interest" description="Disordered" evidence="1">
    <location>
        <begin position="51"/>
        <end position="103"/>
    </location>
</feature>
<organism evidence="2 3">
    <name type="scientific">Rhodoblastus sphagnicola</name>
    <dbReference type="NCBI Taxonomy" id="333368"/>
    <lineage>
        <taxon>Bacteria</taxon>
        <taxon>Pseudomonadati</taxon>
        <taxon>Pseudomonadota</taxon>
        <taxon>Alphaproteobacteria</taxon>
        <taxon>Hyphomicrobiales</taxon>
        <taxon>Rhodoblastaceae</taxon>
        <taxon>Rhodoblastus</taxon>
    </lineage>
</organism>
<evidence type="ECO:0000313" key="2">
    <source>
        <dbReference type="EMBL" id="PPQ28967.1"/>
    </source>
</evidence>
<protein>
    <submittedName>
        <fullName evidence="2">Uncharacterized protein</fullName>
    </submittedName>
</protein>
<name>A0A2S6N2Z4_9HYPH</name>
<dbReference type="EMBL" id="NHSJ01000100">
    <property type="protein sequence ID" value="PPQ28967.1"/>
    <property type="molecule type" value="Genomic_DNA"/>
</dbReference>
<evidence type="ECO:0000313" key="3">
    <source>
        <dbReference type="Proteomes" id="UP000239089"/>
    </source>
</evidence>